<protein>
    <recommendedName>
        <fullName evidence="4">DNA-directed DNA polymerase family A palm domain-containing protein</fullName>
    </recommendedName>
</protein>
<dbReference type="InterPro" id="IPR036895">
    <property type="entry name" value="Uracil-DNA_glycosylase-like_sf"/>
</dbReference>
<evidence type="ECO:0000259" key="2">
    <source>
        <dbReference type="SMART" id="SM00482"/>
    </source>
</evidence>
<dbReference type="PRINTS" id="PR00868">
    <property type="entry name" value="DNAPOLI"/>
</dbReference>
<accession>A0A0F9RC41</accession>
<name>A0A0F9RC41_9ZZZZ</name>
<dbReference type="GO" id="GO:0008408">
    <property type="term" value="F:3'-5' exonuclease activity"/>
    <property type="evidence" value="ECO:0007669"/>
    <property type="project" value="InterPro"/>
</dbReference>
<dbReference type="SUPFAM" id="SSF53098">
    <property type="entry name" value="Ribonuclease H-like"/>
    <property type="match status" value="1"/>
</dbReference>
<dbReference type="InterPro" id="IPR012337">
    <property type="entry name" value="RNaseH-like_sf"/>
</dbReference>
<dbReference type="GO" id="GO:0006261">
    <property type="term" value="P:DNA-templated DNA replication"/>
    <property type="evidence" value="ECO:0007669"/>
    <property type="project" value="InterPro"/>
</dbReference>
<dbReference type="SUPFAM" id="SSF52141">
    <property type="entry name" value="Uracil-DNA glycosylase-like"/>
    <property type="match status" value="1"/>
</dbReference>
<dbReference type="Gene3D" id="3.40.470.10">
    <property type="entry name" value="Uracil-DNA glycosylase-like domain"/>
    <property type="match status" value="1"/>
</dbReference>
<evidence type="ECO:0000313" key="3">
    <source>
        <dbReference type="EMBL" id="KKN47022.1"/>
    </source>
</evidence>
<dbReference type="GO" id="GO:0003677">
    <property type="term" value="F:DNA binding"/>
    <property type="evidence" value="ECO:0007669"/>
    <property type="project" value="InterPro"/>
</dbReference>
<dbReference type="InterPro" id="IPR002562">
    <property type="entry name" value="3'-5'_exonuclease_dom"/>
</dbReference>
<dbReference type="GO" id="GO:0006302">
    <property type="term" value="P:double-strand break repair"/>
    <property type="evidence" value="ECO:0007669"/>
    <property type="project" value="TreeGrafter"/>
</dbReference>
<dbReference type="InterPro" id="IPR043502">
    <property type="entry name" value="DNA/RNA_pol_sf"/>
</dbReference>
<evidence type="ECO:0000259" key="1">
    <source>
        <dbReference type="SMART" id="SM00474"/>
    </source>
</evidence>
<reference evidence="3" key="1">
    <citation type="journal article" date="2015" name="Nature">
        <title>Complex archaea that bridge the gap between prokaryotes and eukaryotes.</title>
        <authorList>
            <person name="Spang A."/>
            <person name="Saw J.H."/>
            <person name="Jorgensen S.L."/>
            <person name="Zaremba-Niedzwiedzka K."/>
            <person name="Martijn J."/>
            <person name="Lind A.E."/>
            <person name="van Eijk R."/>
            <person name="Schleper C."/>
            <person name="Guy L."/>
            <person name="Ettema T.J."/>
        </authorList>
    </citation>
    <scope>NUCLEOTIDE SEQUENCE</scope>
</reference>
<dbReference type="AlphaFoldDB" id="A0A0F9RC41"/>
<dbReference type="SMART" id="SM00474">
    <property type="entry name" value="35EXOc"/>
    <property type="match status" value="1"/>
</dbReference>
<dbReference type="Gene3D" id="3.30.420.10">
    <property type="entry name" value="Ribonuclease H-like superfamily/Ribonuclease H"/>
    <property type="match status" value="1"/>
</dbReference>
<comment type="caution">
    <text evidence="3">The sequence shown here is derived from an EMBL/GenBank/DDBJ whole genome shotgun (WGS) entry which is preliminary data.</text>
</comment>
<dbReference type="InterPro" id="IPR002298">
    <property type="entry name" value="DNA_polymerase_A"/>
</dbReference>
<evidence type="ECO:0008006" key="4">
    <source>
        <dbReference type="Google" id="ProtNLM"/>
    </source>
</evidence>
<dbReference type="EMBL" id="LAZR01001299">
    <property type="protein sequence ID" value="KKN47022.1"/>
    <property type="molecule type" value="Genomic_DNA"/>
</dbReference>
<dbReference type="PANTHER" id="PTHR10133">
    <property type="entry name" value="DNA POLYMERASE I"/>
    <property type="match status" value="1"/>
</dbReference>
<dbReference type="Pfam" id="PF01612">
    <property type="entry name" value="DNA_pol_A_exo1"/>
    <property type="match status" value="1"/>
</dbReference>
<dbReference type="InterPro" id="IPR036397">
    <property type="entry name" value="RNaseH_sf"/>
</dbReference>
<dbReference type="Gene3D" id="1.20.1060.10">
    <property type="entry name" value="Taq DNA Polymerase, Chain T, domain 4"/>
    <property type="match status" value="1"/>
</dbReference>
<dbReference type="PANTHER" id="PTHR10133:SF62">
    <property type="entry name" value="DNA POLYMERASE THETA"/>
    <property type="match status" value="1"/>
</dbReference>
<organism evidence="3">
    <name type="scientific">marine sediment metagenome</name>
    <dbReference type="NCBI Taxonomy" id="412755"/>
    <lineage>
        <taxon>unclassified sequences</taxon>
        <taxon>metagenomes</taxon>
        <taxon>ecological metagenomes</taxon>
    </lineage>
</organism>
<dbReference type="SUPFAM" id="SSF56672">
    <property type="entry name" value="DNA/RNA polymerases"/>
    <property type="match status" value="1"/>
</dbReference>
<dbReference type="GO" id="GO:0003887">
    <property type="term" value="F:DNA-directed DNA polymerase activity"/>
    <property type="evidence" value="ECO:0007669"/>
    <property type="project" value="InterPro"/>
</dbReference>
<proteinExistence type="predicted"/>
<feature type="domain" description="3'-5' exonuclease" evidence="1">
    <location>
        <begin position="195"/>
        <end position="360"/>
    </location>
</feature>
<dbReference type="InterPro" id="IPR001098">
    <property type="entry name" value="DNA-dir_DNA_pol_A_palm_dom"/>
</dbReference>
<sequence>MLQCKNCYLWRQSKVGLDFFNYTKGEDNKSKVVIVFDSPFTSDVRDNKFFSDRNYRTLLDEHLNKIGVSLDDCYTTSLLKCFISDTSKKPSKTAISKCSSLYLLEEIKENKPKIIIAIGAKSAKFFIPEINNLKEAVGKYFYSNIHESYIVPLFDLYYLSRISQQSSQFKHTNRAMQHIKYLMDSKVSYKEKVKKEFVIKVNQKYENLEKLEKYVAIDLETTGLSFAKDKILTLGISDLKQNIVFDVGAGGIDWKRIFKVLYTRKLVAHNAMFEMRFLRTIGIDIEDCLVGDTKIMQFLLNPMGATSLGFITQVEFGYSYKDTIDRSNMIAMKPKDRQQYCGTDTYFTIRAFYKLYKKLKERGSINSYKVFMGILKVLVHLEEKGMLIDTRKLNELLIYYNNEKEKSVNKFKKSFKLTEEFNLNSPLQLRKLIYGDLGLPVKIKTKTKQPSTKAKAIELCVSKKPALQKLVDYRLYKGNMEKLNLYNLSIKGDGRIHSSFSMFSPGSSRVMSAKPNLQNVNKGSRLKEIFIAPEGYSYIYFDFAQLEFRTWVHLSKDPSGIKFINEGKDIHRFIASRFFKKPESQISKDERDRCKQIVYGSLYGSTPEGVAREKNVPLEDAKQIQRIFFNVCKTGYFWMKNLENQIRRDKHIKTPFGTYRFFPEINMVTPYKREEMIRQGKNFIVQSWSGELVFIAMIKVHKAIKANNLDATFIHQIHDAGIIEVKNCDVDKGIEIVKENANNPIKLSIPLEVEIKKGTTWENLKEI</sequence>
<gene>
    <name evidence="3" type="ORF">LCGC14_0667140</name>
</gene>
<dbReference type="Gene3D" id="1.10.150.20">
    <property type="entry name" value="5' to 3' exonuclease, C-terminal subdomain"/>
    <property type="match status" value="1"/>
</dbReference>
<feature type="domain" description="DNA-directed DNA polymerase family A palm" evidence="2">
    <location>
        <begin position="523"/>
        <end position="729"/>
    </location>
</feature>
<dbReference type="Pfam" id="PF00476">
    <property type="entry name" value="DNA_pol_A"/>
    <property type="match status" value="1"/>
</dbReference>
<dbReference type="Pfam" id="PF03167">
    <property type="entry name" value="UDG"/>
    <property type="match status" value="1"/>
</dbReference>
<dbReference type="SMART" id="SM00482">
    <property type="entry name" value="POLAc"/>
    <property type="match status" value="1"/>
</dbReference>
<dbReference type="Gene3D" id="3.30.70.370">
    <property type="match status" value="1"/>
</dbReference>
<dbReference type="InterPro" id="IPR005122">
    <property type="entry name" value="Uracil-DNA_glycosylase-like"/>
</dbReference>